<keyword evidence="3 6" id="KW-0328">Glycosyltransferase</keyword>
<feature type="binding site" evidence="6">
    <location>
        <position position="99"/>
    </location>
    <ligand>
        <name>5-phospho-alpha-D-ribose 1-diphosphate</name>
        <dbReference type="ChEBI" id="CHEBI:58017"/>
        <note>ligand shared between dimeric partners</note>
    </ligand>
</feature>
<feature type="binding site" description="in other chain" evidence="6">
    <location>
        <position position="27"/>
    </location>
    <ligand>
        <name>5-phospho-alpha-D-ribose 1-diphosphate</name>
        <dbReference type="ChEBI" id="CHEBI:58017"/>
        <note>ligand shared between dimeric partners</note>
    </ligand>
</feature>
<comment type="caution">
    <text evidence="8">The sequence shown here is derived from an EMBL/GenBank/DDBJ whole genome shotgun (WGS) entry which is preliminary data.</text>
</comment>
<evidence type="ECO:0000256" key="1">
    <source>
        <dbReference type="ARBA" id="ARBA00004889"/>
    </source>
</evidence>
<feature type="transmembrane region" description="Helical" evidence="7">
    <location>
        <begin position="62"/>
        <end position="83"/>
    </location>
</feature>
<dbReference type="GO" id="GO:0000287">
    <property type="term" value="F:magnesium ion binding"/>
    <property type="evidence" value="ECO:0007669"/>
    <property type="project" value="UniProtKB-UniRule"/>
</dbReference>
<feature type="binding site" evidence="6">
    <location>
        <position position="123"/>
    </location>
    <ligand>
        <name>orotate</name>
        <dbReference type="ChEBI" id="CHEBI:30839"/>
    </ligand>
</feature>
<comment type="similarity">
    <text evidence="6">Belongs to the purine/pyrimidine phosphoribosyltransferase family. PyrE subfamily.</text>
</comment>
<dbReference type="GO" id="GO:0004588">
    <property type="term" value="F:orotate phosphoribosyltransferase activity"/>
    <property type="evidence" value="ECO:0007669"/>
    <property type="project" value="UniProtKB-UniRule"/>
</dbReference>
<keyword evidence="6" id="KW-0460">Magnesium</keyword>
<dbReference type="GO" id="GO:0004590">
    <property type="term" value="F:orotidine-5'-phosphate decarboxylase activity"/>
    <property type="evidence" value="ECO:0007669"/>
    <property type="project" value="TreeGrafter"/>
</dbReference>
<dbReference type="Gene3D" id="3.40.50.2020">
    <property type="match status" value="1"/>
</dbReference>
<dbReference type="InterPro" id="IPR004467">
    <property type="entry name" value="Or_phspho_trans_dom"/>
</dbReference>
<feature type="binding site" description="in other chain" evidence="6">
    <location>
        <position position="94"/>
    </location>
    <ligand>
        <name>5-phospho-alpha-D-ribose 1-diphosphate</name>
        <dbReference type="ChEBI" id="CHEBI:58017"/>
        <note>ligand shared between dimeric partners</note>
    </ligand>
</feature>
<dbReference type="InterPro" id="IPR029057">
    <property type="entry name" value="PRTase-like"/>
</dbReference>
<dbReference type="EMBL" id="LBXN01000007">
    <property type="protein sequence ID" value="KKR34056.1"/>
    <property type="molecule type" value="Genomic_DNA"/>
</dbReference>
<comment type="cofactor">
    <cofactor evidence="6">
        <name>Mg(2+)</name>
        <dbReference type="ChEBI" id="CHEBI:18420"/>
    </cofactor>
</comment>
<keyword evidence="7" id="KW-0472">Membrane</keyword>
<dbReference type="CDD" id="cd06223">
    <property type="entry name" value="PRTases_typeI"/>
    <property type="match status" value="1"/>
</dbReference>
<dbReference type="HAMAP" id="MF_01208">
    <property type="entry name" value="PyrE"/>
    <property type="match status" value="1"/>
</dbReference>
<reference evidence="8 9" key="1">
    <citation type="journal article" date="2015" name="Nature">
        <title>rRNA introns, odd ribosomes, and small enigmatic genomes across a large radiation of phyla.</title>
        <authorList>
            <person name="Brown C.T."/>
            <person name="Hug L.A."/>
            <person name="Thomas B.C."/>
            <person name="Sharon I."/>
            <person name="Castelle C.J."/>
            <person name="Singh A."/>
            <person name="Wilkins M.J."/>
            <person name="Williams K.H."/>
            <person name="Banfield J.F."/>
        </authorList>
    </citation>
    <scope>NUCLEOTIDE SEQUENCE [LARGE SCALE GENOMIC DNA]</scope>
</reference>
<dbReference type="EC" id="2.4.2.10" evidence="2 6"/>
<evidence type="ECO:0000256" key="2">
    <source>
        <dbReference type="ARBA" id="ARBA00011971"/>
    </source>
</evidence>
<evidence type="ECO:0000256" key="6">
    <source>
        <dbReference type="HAMAP-Rule" id="MF_01208"/>
    </source>
</evidence>
<comment type="catalytic activity">
    <reaction evidence="6">
        <text>orotidine 5'-phosphate + diphosphate = orotate + 5-phospho-alpha-D-ribose 1-diphosphate</text>
        <dbReference type="Rhea" id="RHEA:10380"/>
        <dbReference type="ChEBI" id="CHEBI:30839"/>
        <dbReference type="ChEBI" id="CHEBI:33019"/>
        <dbReference type="ChEBI" id="CHEBI:57538"/>
        <dbReference type="ChEBI" id="CHEBI:58017"/>
        <dbReference type="EC" id="2.4.2.10"/>
    </reaction>
</comment>
<dbReference type="PANTHER" id="PTHR19278">
    <property type="entry name" value="OROTATE PHOSPHORIBOSYLTRANSFERASE"/>
    <property type="match status" value="1"/>
</dbReference>
<keyword evidence="4 6" id="KW-0808">Transferase</keyword>
<feature type="binding site" evidence="6">
    <location>
        <position position="93"/>
    </location>
    <ligand>
        <name>5-phospho-alpha-D-ribose 1-diphosphate</name>
        <dbReference type="ChEBI" id="CHEBI:58017"/>
        <note>ligand shared between dimeric partners</note>
    </ligand>
</feature>
<dbReference type="NCBIfam" id="TIGR00336">
    <property type="entry name" value="pyrE"/>
    <property type="match status" value="1"/>
</dbReference>
<dbReference type="GO" id="GO:0044205">
    <property type="term" value="P:'de novo' UMP biosynthetic process"/>
    <property type="evidence" value="ECO:0007669"/>
    <property type="project" value="UniProtKB-UniRule"/>
</dbReference>
<evidence type="ECO:0000256" key="4">
    <source>
        <dbReference type="ARBA" id="ARBA00022679"/>
    </source>
</evidence>
<dbReference type="PANTHER" id="PTHR19278:SF9">
    <property type="entry name" value="URIDINE 5'-MONOPHOSPHATE SYNTHASE"/>
    <property type="match status" value="1"/>
</dbReference>
<evidence type="ECO:0000256" key="3">
    <source>
        <dbReference type="ARBA" id="ARBA00022676"/>
    </source>
</evidence>
<comment type="subunit">
    <text evidence="6">Homodimer.</text>
</comment>
<comment type="pathway">
    <text evidence="1 6">Pyrimidine metabolism; UMP biosynthesis via de novo pathway; UMP from orotate: step 1/2.</text>
</comment>
<evidence type="ECO:0000313" key="9">
    <source>
        <dbReference type="Proteomes" id="UP000034539"/>
    </source>
</evidence>
<dbReference type="UniPathway" id="UPA00070">
    <property type="reaction ID" value="UER00119"/>
</dbReference>
<evidence type="ECO:0000256" key="7">
    <source>
        <dbReference type="SAM" id="Phobius"/>
    </source>
</evidence>
<dbReference type="InterPro" id="IPR023031">
    <property type="entry name" value="OPRT"/>
</dbReference>
<keyword evidence="7" id="KW-0812">Transmembrane</keyword>
<feature type="binding site" description="in other chain" evidence="6">
    <location>
        <begin position="119"/>
        <end position="127"/>
    </location>
    <ligand>
        <name>5-phospho-alpha-D-ribose 1-diphosphate</name>
        <dbReference type="ChEBI" id="CHEBI:58017"/>
        <note>ligand shared between dimeric partners</note>
    </ligand>
</feature>
<dbReference type="Proteomes" id="UP000034539">
    <property type="component" value="Unassembled WGS sequence"/>
</dbReference>
<dbReference type="AlphaFoldDB" id="A0A0G0Q9P1"/>
<dbReference type="GO" id="GO:0019856">
    <property type="term" value="P:pyrimidine nucleobase biosynthetic process"/>
    <property type="evidence" value="ECO:0007669"/>
    <property type="project" value="TreeGrafter"/>
</dbReference>
<dbReference type="InterPro" id="IPR000836">
    <property type="entry name" value="PRTase_dom"/>
</dbReference>
<evidence type="ECO:0000313" key="8">
    <source>
        <dbReference type="EMBL" id="KKR34056.1"/>
    </source>
</evidence>
<name>A0A0G0Q9P1_9BACT</name>
<gene>
    <name evidence="6" type="primary">pyrE</name>
    <name evidence="8" type="ORF">UT63_C0007G0011</name>
</gene>
<sequence length="200" mass="23061">MDITLKERLILDLFTINAIKFGDFKLKSGTMSPFYLDLRVLVSYPYLLELTANVFWGEMRVFYFDVIVGVPYTAIPIATTIALKQNQHMIFVRKERKDHGTGRLIEGDFHTGQKAILLDDVITNGESKFETIKPLEDAGLKVEDVIILLDRGQGGVELLNKRGYRCHAIFRIEEVFQILLKYKRVDKALIEKCIKYIKET</sequence>
<organism evidence="8 9">
    <name type="scientific">Candidatus Gottesmanbacteria bacterium GW2011_GWC2_39_8</name>
    <dbReference type="NCBI Taxonomy" id="1618450"/>
    <lineage>
        <taxon>Bacteria</taxon>
        <taxon>Candidatus Gottesmaniibacteriota</taxon>
    </lineage>
</organism>
<feature type="binding site" evidence="6">
    <location>
        <position position="97"/>
    </location>
    <ligand>
        <name>5-phospho-alpha-D-ribose 1-diphosphate</name>
        <dbReference type="ChEBI" id="CHEBI:58017"/>
        <note>ligand shared between dimeric partners</note>
    </ligand>
</feature>
<dbReference type="SUPFAM" id="SSF53271">
    <property type="entry name" value="PRTase-like"/>
    <property type="match status" value="1"/>
</dbReference>
<protein>
    <recommendedName>
        <fullName evidence="2 6">Orotate phosphoribosyltransferase</fullName>
        <shortName evidence="6">OPRT</shortName>
        <shortName evidence="6">OPRTase</shortName>
        <ecNumber evidence="2 6">2.4.2.10</ecNumber>
    </recommendedName>
</protein>
<proteinExistence type="inferred from homology"/>
<feature type="binding site" evidence="6">
    <location>
        <position position="151"/>
    </location>
    <ligand>
        <name>orotate</name>
        <dbReference type="ChEBI" id="CHEBI:30839"/>
    </ligand>
</feature>
<evidence type="ECO:0000256" key="5">
    <source>
        <dbReference type="ARBA" id="ARBA00022975"/>
    </source>
</evidence>
<keyword evidence="5 6" id="KW-0665">Pyrimidine biosynthesis</keyword>
<comment type="caution">
    <text evidence="6">Lacks conserved residue(s) required for the propagation of feature annotation.</text>
</comment>
<keyword evidence="7" id="KW-1133">Transmembrane helix</keyword>
<accession>A0A0G0Q9P1</accession>
<comment type="function">
    <text evidence="6">Catalyzes the transfer of a ribosyl phosphate group from 5-phosphoribose 1-diphosphate to orotate, leading to the formation of orotidine monophosphate (OMP).</text>
</comment>